<organism evidence="3 4">
    <name type="scientific">Elysia crispata</name>
    <name type="common">lettuce slug</name>
    <dbReference type="NCBI Taxonomy" id="231223"/>
    <lineage>
        <taxon>Eukaryota</taxon>
        <taxon>Metazoa</taxon>
        <taxon>Spiralia</taxon>
        <taxon>Lophotrochozoa</taxon>
        <taxon>Mollusca</taxon>
        <taxon>Gastropoda</taxon>
        <taxon>Heterobranchia</taxon>
        <taxon>Euthyneura</taxon>
        <taxon>Panpulmonata</taxon>
        <taxon>Sacoglossa</taxon>
        <taxon>Placobranchoidea</taxon>
        <taxon>Plakobranchidae</taxon>
        <taxon>Elysia</taxon>
    </lineage>
</organism>
<evidence type="ECO:0000256" key="1">
    <source>
        <dbReference type="SAM" id="MobiDB-lite"/>
    </source>
</evidence>
<accession>A0AAE0YYI5</accession>
<keyword evidence="2" id="KW-0812">Transmembrane</keyword>
<reference evidence="3" key="1">
    <citation type="journal article" date="2023" name="G3 (Bethesda)">
        <title>A reference genome for the long-term kleptoplast-retaining sea slug Elysia crispata morphotype clarki.</title>
        <authorList>
            <person name="Eastman K.E."/>
            <person name="Pendleton A.L."/>
            <person name="Shaikh M.A."/>
            <person name="Suttiyut T."/>
            <person name="Ogas R."/>
            <person name="Tomko P."/>
            <person name="Gavelis G."/>
            <person name="Widhalm J.R."/>
            <person name="Wisecaver J.H."/>
        </authorList>
    </citation>
    <scope>NUCLEOTIDE SEQUENCE</scope>
    <source>
        <strain evidence="3">ECLA1</strain>
    </source>
</reference>
<feature type="region of interest" description="Disordered" evidence="1">
    <location>
        <begin position="239"/>
        <end position="259"/>
    </location>
</feature>
<feature type="transmembrane region" description="Helical" evidence="2">
    <location>
        <begin position="32"/>
        <end position="51"/>
    </location>
</feature>
<evidence type="ECO:0000313" key="4">
    <source>
        <dbReference type="Proteomes" id="UP001283361"/>
    </source>
</evidence>
<keyword evidence="2" id="KW-0472">Membrane</keyword>
<evidence type="ECO:0000256" key="2">
    <source>
        <dbReference type="SAM" id="Phobius"/>
    </source>
</evidence>
<keyword evidence="2" id="KW-1133">Transmembrane helix</keyword>
<dbReference type="EMBL" id="JAWDGP010005197">
    <property type="protein sequence ID" value="KAK3758861.1"/>
    <property type="molecule type" value="Genomic_DNA"/>
</dbReference>
<dbReference type="AlphaFoldDB" id="A0AAE0YYI5"/>
<name>A0AAE0YYI5_9GAST</name>
<dbReference type="Proteomes" id="UP001283361">
    <property type="component" value="Unassembled WGS sequence"/>
</dbReference>
<proteinExistence type="predicted"/>
<feature type="compositionally biased region" description="Polar residues" evidence="1">
    <location>
        <begin position="245"/>
        <end position="257"/>
    </location>
</feature>
<protein>
    <submittedName>
        <fullName evidence="3">Uncharacterized protein</fullName>
    </submittedName>
</protein>
<keyword evidence="4" id="KW-1185">Reference proteome</keyword>
<comment type="caution">
    <text evidence="3">The sequence shown here is derived from an EMBL/GenBank/DDBJ whole genome shotgun (WGS) entry which is preliminary data.</text>
</comment>
<sequence>MQENHLSKRMLNSVTCGPGSSCHRWTFSRHSWVRLMPLGALLLVFIHFTFLSSNERSLYPLSQSSGSATRLIPYALLNRGHSARERELAAARHTLEYWWSLKLKESDGAAEACPLSISGPPKKTKDRRFDFFIVQAIEIMEAMGFTNLTTCYGRYPTFANVTPYVKPNDSTITSEKSDSNPLTHNVVFSSSKAFQGRPHDKMAELLIETQAVSTHNEEMIIKKFCYTPIFRPRHRKRYEARGNPERSNMSQTSSEPAQPNPKFCSRLLDLYRAIQTGKEPPLLTLFTWFPDVLDDPVRDLRRLMLVNMDQFRPFVQPVLVSDRRMVMSLANGLSWPCLPISELSLDGFPVFKAATSDLTSIFNSTFYGYVQRKTLLDASLLETLMAVKDKYFGAAKTETKAARPDSADGNEEKDISKADTTLTQDLSILLYGSAMFTKSLSTVRTHHSLSVLAEARKGIDLNKLEPLSAYVIFNKNMNFSDLPPLRIDDKLLIPVLASRSRALGHVVMDTGNTILSLYTFNNNTLSDWDRKFLVSTSRNESYNKVLSDKYLKSLSQKVASPFKNVIVTEFDKSGNILFKES</sequence>
<gene>
    <name evidence="3" type="ORF">RRG08_022205</name>
</gene>
<evidence type="ECO:0000313" key="3">
    <source>
        <dbReference type="EMBL" id="KAK3758861.1"/>
    </source>
</evidence>